<dbReference type="InterPro" id="IPR026912">
    <property type="entry name" value="Adenine_deam_C"/>
</dbReference>
<dbReference type="STRING" id="474950.SAMN05421771_1583"/>
<keyword evidence="8" id="KW-1185">Reference proteome</keyword>
<dbReference type="Proteomes" id="UP000199024">
    <property type="component" value="Unassembled WGS sequence"/>
</dbReference>
<dbReference type="InterPro" id="IPR011059">
    <property type="entry name" value="Metal-dep_hydrolase_composite"/>
</dbReference>
<reference evidence="7 8" key="1">
    <citation type="submission" date="2016-10" db="EMBL/GenBank/DDBJ databases">
        <authorList>
            <person name="de Groot N.N."/>
        </authorList>
    </citation>
    <scope>NUCLEOTIDE SEQUENCE [LARGE SCALE GENOMIC DNA]</scope>
    <source>
        <strain evidence="7 8">DSM 21001</strain>
    </source>
</reference>
<feature type="domain" description="Adenine deaminase C-terminal" evidence="6">
    <location>
        <begin position="440"/>
        <end position="569"/>
    </location>
</feature>
<dbReference type="RefSeq" id="WP_089838199.1">
    <property type="nucleotide sequence ID" value="NZ_FOZL01000001.1"/>
</dbReference>
<evidence type="ECO:0000259" key="5">
    <source>
        <dbReference type="Pfam" id="PF01979"/>
    </source>
</evidence>
<keyword evidence="3" id="KW-0378">Hydrolase</keyword>
<evidence type="ECO:0000256" key="2">
    <source>
        <dbReference type="ARBA" id="ARBA00012782"/>
    </source>
</evidence>
<accession>A0A1I6M004</accession>
<name>A0A1I6M004_9BACT</name>
<dbReference type="OrthoDB" id="9775607at2"/>
<dbReference type="InterPro" id="IPR032466">
    <property type="entry name" value="Metal_Hydrolase"/>
</dbReference>
<evidence type="ECO:0000313" key="8">
    <source>
        <dbReference type="Proteomes" id="UP000199024"/>
    </source>
</evidence>
<evidence type="ECO:0000256" key="4">
    <source>
        <dbReference type="ARBA" id="ARBA00047720"/>
    </source>
</evidence>
<dbReference type="InterPro" id="IPR006680">
    <property type="entry name" value="Amidohydro-rel"/>
</dbReference>
<dbReference type="GO" id="GO:0000034">
    <property type="term" value="F:adenine deaminase activity"/>
    <property type="evidence" value="ECO:0007669"/>
    <property type="project" value="UniProtKB-EC"/>
</dbReference>
<dbReference type="AlphaFoldDB" id="A0A1I6M004"/>
<proteinExistence type="inferred from homology"/>
<comment type="catalytic activity">
    <reaction evidence="4">
        <text>adenine + H2O + H(+) = hypoxanthine + NH4(+)</text>
        <dbReference type="Rhea" id="RHEA:23688"/>
        <dbReference type="ChEBI" id="CHEBI:15377"/>
        <dbReference type="ChEBI" id="CHEBI:15378"/>
        <dbReference type="ChEBI" id="CHEBI:16708"/>
        <dbReference type="ChEBI" id="CHEBI:17368"/>
        <dbReference type="ChEBI" id="CHEBI:28938"/>
        <dbReference type="EC" id="3.5.4.2"/>
    </reaction>
</comment>
<organism evidence="7 8">
    <name type="scientific">Granulicella pectinivorans</name>
    <dbReference type="NCBI Taxonomy" id="474950"/>
    <lineage>
        <taxon>Bacteria</taxon>
        <taxon>Pseudomonadati</taxon>
        <taxon>Acidobacteriota</taxon>
        <taxon>Terriglobia</taxon>
        <taxon>Terriglobales</taxon>
        <taxon>Acidobacteriaceae</taxon>
        <taxon>Granulicella</taxon>
    </lineage>
</organism>
<evidence type="ECO:0000256" key="3">
    <source>
        <dbReference type="ARBA" id="ARBA00022801"/>
    </source>
</evidence>
<gene>
    <name evidence="7" type="ORF">SAMN05421771_1583</name>
</gene>
<sequence length="625" mass="68777">MKAFIQQALPDDLILTAASDVAIRQHLTLVALGKRPADLAIRVGRLLAVHSRTWLDDQEIVISGRRIAWVGPAGTYRGEVRGRVEYPHLSAVPGFGEVHKHIESTYLTPEYEAALVIRHGNTWTCEASHEFANVNGAKNAEFWRKAREAGSPLKIFLQPGSAVPPTAYESSGGHYGYEEQSRFLREDITATGLDEVMDWPAVWDPANPSYQRIWGMIEATIEQRGVVEGHGSGLRERHEIAGFAAAGLSSDHEVWEAQEVLDKLACGLFVEMRYFCFTKVLPTLIEQLKDWSNVAFTTDDRSASDTLRLGATDHNARAAMALGLAPEIAIQCVTLHPARHMRIDAWVGSIAPGRFADIVLLDDVSTLHIAAVYADGKLAAEAGKYVGPLPKIAWPGWATDTIRIDRSMTADDFRIAAAPGRETMQAVVIRPFHWNADFMTYELPVADGAVLRDTSRGITKFAIVDRYHGDAKTASMFWLGCGPKTERVAVACSVAHDSHNIWAVGSCDEAMAMAVNHLRETGGGYALVRDGVVVANVSFEIGGLMTARPAEVLDAEMQAFYEVANEIEWMYEPSAESLWQPGFPEFLKFATLTCSPWRWVLVAPCELAPQGFVNVQTGETHPVVW</sequence>
<dbReference type="SUPFAM" id="SSF51556">
    <property type="entry name" value="Metallo-dependent hydrolases"/>
    <property type="match status" value="1"/>
</dbReference>
<comment type="similarity">
    <text evidence="1">Belongs to the metallo-dependent hydrolases superfamily. Adenine deaminase family.</text>
</comment>
<dbReference type="Pfam" id="PF13382">
    <property type="entry name" value="Adenine_deam_C"/>
    <property type="match status" value="1"/>
</dbReference>
<evidence type="ECO:0000313" key="7">
    <source>
        <dbReference type="EMBL" id="SFS09041.1"/>
    </source>
</evidence>
<evidence type="ECO:0000259" key="6">
    <source>
        <dbReference type="Pfam" id="PF13382"/>
    </source>
</evidence>
<dbReference type="Gene3D" id="3.20.20.140">
    <property type="entry name" value="Metal-dependent hydrolases"/>
    <property type="match status" value="1"/>
</dbReference>
<dbReference type="Pfam" id="PF01979">
    <property type="entry name" value="Amidohydro_1"/>
    <property type="match status" value="1"/>
</dbReference>
<protein>
    <recommendedName>
        <fullName evidence="2">adenine deaminase</fullName>
        <ecNumber evidence="2">3.5.4.2</ecNumber>
    </recommendedName>
</protein>
<evidence type="ECO:0000256" key="1">
    <source>
        <dbReference type="ARBA" id="ARBA00006773"/>
    </source>
</evidence>
<dbReference type="SUPFAM" id="SSF51338">
    <property type="entry name" value="Composite domain of metallo-dependent hydrolases"/>
    <property type="match status" value="1"/>
</dbReference>
<dbReference type="PANTHER" id="PTHR11113">
    <property type="entry name" value="N-ACETYLGLUCOSAMINE-6-PHOSPHATE DEACETYLASE"/>
    <property type="match status" value="1"/>
</dbReference>
<dbReference type="EMBL" id="FOZL01000001">
    <property type="protein sequence ID" value="SFS09041.1"/>
    <property type="molecule type" value="Genomic_DNA"/>
</dbReference>
<dbReference type="PANTHER" id="PTHR11113:SF2">
    <property type="entry name" value="ADENINE DEAMINASE"/>
    <property type="match status" value="1"/>
</dbReference>
<dbReference type="Gene3D" id="2.30.40.10">
    <property type="entry name" value="Urease, subunit C, domain 1"/>
    <property type="match status" value="1"/>
</dbReference>
<dbReference type="EC" id="3.5.4.2" evidence="2"/>
<feature type="domain" description="Amidohydrolase-related" evidence="5">
    <location>
        <begin position="92"/>
        <end position="377"/>
    </location>
</feature>